<evidence type="ECO:0000259" key="4">
    <source>
        <dbReference type="Pfam" id="PF08125"/>
    </source>
</evidence>
<dbReference type="InterPro" id="IPR013118">
    <property type="entry name" value="Mannitol_DH_C"/>
</dbReference>
<reference evidence="5 6" key="2">
    <citation type="journal article" date="2012" name="Stand. Genomic Sci.">
        <title>Complete genome sequence of the aquatic bacterium Runella slithyformis type strain (LSU 4(T)).</title>
        <authorList>
            <person name="Copeland A."/>
            <person name="Zhang X."/>
            <person name="Misra M."/>
            <person name="Lapidus A."/>
            <person name="Nolan M."/>
            <person name="Lucas S."/>
            <person name="Deshpande S."/>
            <person name="Cheng J.F."/>
            <person name="Tapia R."/>
            <person name="Goodwin L.A."/>
            <person name="Pitluck S."/>
            <person name="Liolios K."/>
            <person name="Pagani I."/>
            <person name="Ivanova N."/>
            <person name="Mikhailova N."/>
            <person name="Pati A."/>
            <person name="Chen A."/>
            <person name="Palaniappan K."/>
            <person name="Land M."/>
            <person name="Hauser L."/>
            <person name="Pan C."/>
            <person name="Jeffries C.D."/>
            <person name="Detter J.C."/>
            <person name="Brambilla E.M."/>
            <person name="Rohde M."/>
            <person name="Djao O.D."/>
            <person name="Goker M."/>
            <person name="Sikorski J."/>
            <person name="Tindall B.J."/>
            <person name="Woyke T."/>
            <person name="Bristow J."/>
            <person name="Eisen J.A."/>
            <person name="Markowitz V."/>
            <person name="Hugenholtz P."/>
            <person name="Kyrpides N.C."/>
            <person name="Klenk H.P."/>
            <person name="Mavromatis K."/>
        </authorList>
    </citation>
    <scope>NUCLEOTIDE SEQUENCE [LARGE SCALE GENOMIC DNA]</scope>
    <source>
        <strain evidence="6">ATCC 29530 / DSM 19594 / LMG 11500 / NCIMB 11436 / LSU 4</strain>
    </source>
</reference>
<dbReference type="AlphaFoldDB" id="A0A7U3ZK37"/>
<keyword evidence="2" id="KW-0520">NAD</keyword>
<feature type="domain" description="Mannitol dehydrogenase N-terminal" evidence="3">
    <location>
        <begin position="31"/>
        <end position="269"/>
    </location>
</feature>
<accession>A0A7U3ZK37</accession>
<keyword evidence="6" id="KW-1185">Reference proteome</keyword>
<evidence type="ECO:0000259" key="3">
    <source>
        <dbReference type="Pfam" id="PF01232"/>
    </source>
</evidence>
<dbReference type="GO" id="GO:0005829">
    <property type="term" value="C:cytosol"/>
    <property type="evidence" value="ECO:0007669"/>
    <property type="project" value="TreeGrafter"/>
</dbReference>
<evidence type="ECO:0000256" key="1">
    <source>
        <dbReference type="ARBA" id="ARBA00023002"/>
    </source>
</evidence>
<organism evidence="5 6">
    <name type="scientific">Runella slithyformis (strain ATCC 29530 / DSM 19594 / LMG 11500 / NCIMB 11436 / LSU 4)</name>
    <dbReference type="NCBI Taxonomy" id="761193"/>
    <lineage>
        <taxon>Bacteria</taxon>
        <taxon>Pseudomonadati</taxon>
        <taxon>Bacteroidota</taxon>
        <taxon>Cytophagia</taxon>
        <taxon>Cytophagales</taxon>
        <taxon>Spirosomataceae</taxon>
        <taxon>Runella</taxon>
    </lineage>
</organism>
<dbReference type="SUPFAM" id="SSF48179">
    <property type="entry name" value="6-phosphogluconate dehydrogenase C-terminal domain-like"/>
    <property type="match status" value="1"/>
</dbReference>
<dbReference type="SUPFAM" id="SSF51735">
    <property type="entry name" value="NAD(P)-binding Rossmann-fold domains"/>
    <property type="match status" value="1"/>
</dbReference>
<reference evidence="6" key="1">
    <citation type="submission" date="2011-06" db="EMBL/GenBank/DDBJ databases">
        <title>The complete genome of chromosome of Runella slithyformis DSM 19594.</title>
        <authorList>
            <consortium name="US DOE Joint Genome Institute (JGI-PGF)"/>
            <person name="Lucas S."/>
            <person name="Han J."/>
            <person name="Lapidus A."/>
            <person name="Bruce D."/>
            <person name="Goodwin L."/>
            <person name="Pitluck S."/>
            <person name="Peters L."/>
            <person name="Kyrpides N."/>
            <person name="Mavromatis K."/>
            <person name="Ivanova N."/>
            <person name="Ovchinnikova G."/>
            <person name="Zhang X."/>
            <person name="Misra M."/>
            <person name="Detter J.C."/>
            <person name="Tapia R."/>
            <person name="Han C."/>
            <person name="Land M."/>
            <person name="Hauser L."/>
            <person name="Markowitz V."/>
            <person name="Cheng J.-F."/>
            <person name="Hugenholtz P."/>
            <person name="Woyke T."/>
            <person name="Wu D."/>
            <person name="Tindall B."/>
            <person name="Faehrich R."/>
            <person name="Brambilla E."/>
            <person name="Klenk H.-P."/>
            <person name="Eisen J.A."/>
        </authorList>
    </citation>
    <scope>NUCLEOTIDE SEQUENCE [LARGE SCALE GENOMIC DNA]</scope>
    <source>
        <strain evidence="6">ATCC 29530 / DSM 19594 / LMG 11500 / NCIMB 11436 / LSU 4</strain>
    </source>
</reference>
<dbReference type="InterPro" id="IPR013328">
    <property type="entry name" value="6PGD_dom2"/>
</dbReference>
<dbReference type="GO" id="GO:0009026">
    <property type="term" value="F:tagaturonate reductase activity"/>
    <property type="evidence" value="ECO:0007669"/>
    <property type="project" value="UniProtKB-EC"/>
</dbReference>
<keyword evidence="1 5" id="KW-0560">Oxidoreductase</keyword>
<name>A0A7U3ZK37_RUNSL</name>
<evidence type="ECO:0000313" key="6">
    <source>
        <dbReference type="Proteomes" id="UP000000493"/>
    </source>
</evidence>
<dbReference type="Pfam" id="PF01232">
    <property type="entry name" value="Mannitol_dh"/>
    <property type="match status" value="1"/>
</dbReference>
<dbReference type="EMBL" id="CP002859">
    <property type="protein sequence ID" value="AEI48694.1"/>
    <property type="molecule type" value="Genomic_DNA"/>
</dbReference>
<dbReference type="EC" id="1.1.1.58" evidence="5"/>
<dbReference type="GO" id="GO:0019592">
    <property type="term" value="P:mannitol catabolic process"/>
    <property type="evidence" value="ECO:0007669"/>
    <property type="project" value="TreeGrafter"/>
</dbReference>
<dbReference type="Gene3D" id="3.40.50.720">
    <property type="entry name" value="NAD(P)-binding Rossmann-like Domain"/>
    <property type="match status" value="1"/>
</dbReference>
<feature type="domain" description="Mannitol dehydrogenase C-terminal" evidence="4">
    <location>
        <begin position="286"/>
        <end position="488"/>
    </location>
</feature>
<sequence>MNYLSKKELPRLRNRSDLTVPEEAIFDLPEKVLQFGTGVLLRGLPDYLIDKANRRGIFNGRIVVVKSTDSGDSGAFDEQDSLYTLAVRGVELGQNVEENIICSAISRVLSAKSQWQDILECAKNPDLKIILSNTTEVGIQLTQDSISATPPASFPGKLLAFLYARFQAFGGSRASGLVIVPTELISDNGTKLESIVIELAHRNGLESSFLDWLESANHFCNSLVDRIVPGKPDADTYKNLTQELGYEDKLLTISEVFRLWAIEGDDHVKQVLSFHKADEGVFVEPDINLFRELKLRLLNGTHTLSCGLAYLSGFDNVISAMQSEKMGAYISNLMMAELGLAIPYPMGEKTPQRFGMQVLDRFRNPHLNHQWLSITLNYSSKMKMRNVPTLLRYYDVFNCVPDYFSLGFAAYLCFMKPVAKERSVYFGERAGQLYPIQDEKAEYFNQQWQQLTPAEVVTAVLQNKNLWDTDLSLLPGFAQSVTENVENMLENGVKSTLESFFLRHTTQLAEINATL</sequence>
<dbReference type="InterPro" id="IPR008927">
    <property type="entry name" value="6-PGluconate_DH-like_C_sf"/>
</dbReference>
<dbReference type="NCBIfam" id="NF002969">
    <property type="entry name" value="PRK03643.1"/>
    <property type="match status" value="1"/>
</dbReference>
<dbReference type="RefSeq" id="WP_013928005.1">
    <property type="nucleotide sequence ID" value="NC_015703.1"/>
</dbReference>
<evidence type="ECO:0000256" key="2">
    <source>
        <dbReference type="ARBA" id="ARBA00023027"/>
    </source>
</evidence>
<proteinExistence type="predicted"/>
<dbReference type="Proteomes" id="UP000000493">
    <property type="component" value="Chromosome"/>
</dbReference>
<dbReference type="KEGG" id="rsi:Runsl_2282"/>
<dbReference type="Pfam" id="PF08125">
    <property type="entry name" value="Mannitol_dh_C"/>
    <property type="match status" value="1"/>
</dbReference>
<protein>
    <submittedName>
        <fullName evidence="5">Tagaturonate reductase</fullName>
        <ecNumber evidence="5">1.1.1.58</ecNumber>
    </submittedName>
</protein>
<dbReference type="PANTHER" id="PTHR30524:SF0">
    <property type="entry name" value="ALTRONATE OXIDOREDUCTASE-RELATED"/>
    <property type="match status" value="1"/>
</dbReference>
<gene>
    <name evidence="5" type="ordered locus">Runsl_2282</name>
</gene>
<evidence type="ECO:0000313" key="5">
    <source>
        <dbReference type="EMBL" id="AEI48694.1"/>
    </source>
</evidence>
<dbReference type="InterPro" id="IPR013131">
    <property type="entry name" value="Mannitol_DH_N"/>
</dbReference>
<dbReference type="InterPro" id="IPR036291">
    <property type="entry name" value="NAD(P)-bd_dom_sf"/>
</dbReference>
<dbReference type="GO" id="GO:0008926">
    <property type="term" value="F:mannitol-1-phosphate 5-dehydrogenase activity"/>
    <property type="evidence" value="ECO:0007669"/>
    <property type="project" value="TreeGrafter"/>
</dbReference>
<dbReference type="PANTHER" id="PTHR30524">
    <property type="entry name" value="MANNITOL-1-PHOSPHATE 5-DEHYDROGENASE"/>
    <property type="match status" value="1"/>
</dbReference>
<dbReference type="Gene3D" id="1.10.1040.10">
    <property type="entry name" value="N-(1-d-carboxylethyl)-l-norvaline Dehydrogenase, domain 2"/>
    <property type="match status" value="1"/>
</dbReference>